<dbReference type="Gene3D" id="1.10.10.10">
    <property type="entry name" value="Winged helix-like DNA-binding domain superfamily/Winged helix DNA-binding domain"/>
    <property type="match status" value="1"/>
</dbReference>
<name>A0AAC9FHA5_SPHMC</name>
<keyword evidence="1" id="KW-0472">Membrane</keyword>
<dbReference type="InterPro" id="IPR036388">
    <property type="entry name" value="WH-like_DNA-bd_sf"/>
</dbReference>
<evidence type="ECO:0000259" key="2">
    <source>
        <dbReference type="SMART" id="SM00421"/>
    </source>
</evidence>
<dbReference type="Proteomes" id="UP000076088">
    <property type="component" value="Chromosome"/>
</dbReference>
<dbReference type="InterPro" id="IPR000792">
    <property type="entry name" value="Tscrpt_reg_LuxR_C"/>
</dbReference>
<keyword evidence="1" id="KW-1133">Transmembrane helix</keyword>
<keyword evidence="1" id="KW-0812">Transmembrane</keyword>
<proteinExistence type="predicted"/>
<dbReference type="GO" id="GO:0003677">
    <property type="term" value="F:DNA binding"/>
    <property type="evidence" value="ECO:0007669"/>
    <property type="project" value="InterPro"/>
</dbReference>
<evidence type="ECO:0000313" key="4">
    <source>
        <dbReference type="Proteomes" id="UP000076088"/>
    </source>
</evidence>
<dbReference type="AlphaFoldDB" id="A0AAC9FHA5"/>
<dbReference type="EMBL" id="CP013344">
    <property type="protein sequence ID" value="AMU92336.1"/>
    <property type="molecule type" value="Genomic_DNA"/>
</dbReference>
<keyword evidence="4" id="KW-1185">Reference proteome</keyword>
<evidence type="ECO:0000313" key="3">
    <source>
        <dbReference type="EMBL" id="AMU92336.1"/>
    </source>
</evidence>
<feature type="domain" description="HTH luxR-type" evidence="2">
    <location>
        <begin position="98"/>
        <end position="155"/>
    </location>
</feature>
<organism evidence="3 4">
    <name type="scientific">Sphingopyxis macrogoltabida</name>
    <name type="common">Sphingomonas macrogoltabidus</name>
    <dbReference type="NCBI Taxonomy" id="33050"/>
    <lineage>
        <taxon>Bacteria</taxon>
        <taxon>Pseudomonadati</taxon>
        <taxon>Pseudomonadota</taxon>
        <taxon>Alphaproteobacteria</taxon>
        <taxon>Sphingomonadales</taxon>
        <taxon>Sphingomonadaceae</taxon>
        <taxon>Sphingopyxis</taxon>
    </lineage>
</organism>
<evidence type="ECO:0000256" key="1">
    <source>
        <dbReference type="SAM" id="Phobius"/>
    </source>
</evidence>
<accession>A0AAC9FHA5</accession>
<reference evidence="3 4" key="2">
    <citation type="journal article" date="2016" name="Genome Announc.">
        <title>Complete Genome Sequence of Sphingopyxis macrogoltabida Strain 203N (NBRC 111659), a Polyethylene Glycol Degrader.</title>
        <authorList>
            <person name="Ohtsubo Y."/>
            <person name="Nonoyama S."/>
            <person name="Nagata Y."/>
            <person name="Numata M."/>
            <person name="Tsuchikane K."/>
            <person name="Hosoyama A."/>
            <person name="Yamazoe A."/>
            <person name="Tsuda M."/>
            <person name="Fujita N."/>
            <person name="Kawai F."/>
        </authorList>
    </citation>
    <scope>NUCLEOTIDE SEQUENCE [LARGE SCALE GENOMIC DNA]</scope>
    <source>
        <strain evidence="3 4">203N</strain>
    </source>
</reference>
<protein>
    <recommendedName>
        <fullName evidence="2">HTH luxR-type domain-containing protein</fullName>
    </recommendedName>
</protein>
<dbReference type="InterPro" id="IPR016032">
    <property type="entry name" value="Sig_transdc_resp-reg_C-effctor"/>
</dbReference>
<dbReference type="SUPFAM" id="SSF46894">
    <property type="entry name" value="C-terminal effector domain of the bipartite response regulators"/>
    <property type="match status" value="1"/>
</dbReference>
<dbReference type="SMART" id="SM00421">
    <property type="entry name" value="HTH_LUXR"/>
    <property type="match status" value="1"/>
</dbReference>
<feature type="transmembrane region" description="Helical" evidence="1">
    <location>
        <begin position="46"/>
        <end position="67"/>
    </location>
</feature>
<reference evidence="4" key="1">
    <citation type="submission" date="2015-11" db="EMBL/GenBank/DDBJ databases">
        <title>Complete genome sequence of a polyethylene-glycol degrader Sphingopyxis macrogoltabida 203N (NBRC 111659).</title>
        <authorList>
            <person name="Yoshiyuki O."/>
            <person name="Shouta N."/>
            <person name="Nagata Y."/>
            <person name="Numata M."/>
            <person name="Tsuchikane K."/>
            <person name="Hosoyama A."/>
            <person name="Yamazoe A."/>
            <person name="Tsuda M."/>
            <person name="Fujita N."/>
            <person name="Kawai F."/>
        </authorList>
    </citation>
    <scope>NUCLEOTIDE SEQUENCE [LARGE SCALE GENOMIC DNA]</scope>
    <source>
        <strain evidence="4">203N</strain>
    </source>
</reference>
<sequence length="163" mass="17422">MRLTSDQSLFAPILIVALQAVAAVYFLVDGIDDMIVQARDGLSIGIAMESIVAMALLGGVVMGSRYIRRLTAELNRKETALANARGALAEHIAMRFDEWDLTPGEGEVALFALKGCDVAEIARLRGAAPGTVRSQLSQIYAKAGVSSQAMLVSLFIEDLLLVD</sequence>
<gene>
    <name evidence="3" type="ORF">ATM17_25290</name>
</gene>
<dbReference type="GO" id="GO:0006355">
    <property type="term" value="P:regulation of DNA-templated transcription"/>
    <property type="evidence" value="ECO:0007669"/>
    <property type="project" value="InterPro"/>
</dbReference>